<dbReference type="PANTHER" id="PTHR46401">
    <property type="entry name" value="GLYCOSYLTRANSFERASE WBBK-RELATED"/>
    <property type="match status" value="1"/>
</dbReference>
<reference evidence="3 4" key="1">
    <citation type="submission" date="2017-05" db="EMBL/GenBank/DDBJ databases">
        <authorList>
            <person name="Song R."/>
            <person name="Chenine A.L."/>
            <person name="Ruprecht R.M."/>
        </authorList>
    </citation>
    <scope>NUCLEOTIDE SEQUENCE [LARGE SCALE GENOMIC DNA]</scope>
    <source>
        <strain evidence="3 4">CECT 8899</strain>
    </source>
</reference>
<dbReference type="AlphaFoldDB" id="A0A238LCH3"/>
<feature type="domain" description="Glycosyl transferase family 1" evidence="2">
    <location>
        <begin position="236"/>
        <end position="356"/>
    </location>
</feature>
<dbReference type="Proteomes" id="UP000201613">
    <property type="component" value="Unassembled WGS sequence"/>
</dbReference>
<organism evidence="3 4">
    <name type="scientific">Flavimaricola marinus</name>
    <dbReference type="NCBI Taxonomy" id="1819565"/>
    <lineage>
        <taxon>Bacteria</taxon>
        <taxon>Pseudomonadati</taxon>
        <taxon>Pseudomonadota</taxon>
        <taxon>Alphaproteobacteria</taxon>
        <taxon>Rhodobacterales</taxon>
        <taxon>Paracoccaceae</taxon>
        <taxon>Flavimaricola</taxon>
    </lineage>
</organism>
<proteinExistence type="predicted"/>
<evidence type="ECO:0000256" key="1">
    <source>
        <dbReference type="ARBA" id="ARBA00022679"/>
    </source>
</evidence>
<dbReference type="GO" id="GO:0016757">
    <property type="term" value="F:glycosyltransferase activity"/>
    <property type="evidence" value="ECO:0007669"/>
    <property type="project" value="InterPro"/>
</dbReference>
<accession>A0A238LCH3</accession>
<keyword evidence="4" id="KW-1185">Reference proteome</keyword>
<dbReference type="CDD" id="cd03809">
    <property type="entry name" value="GT4_MtfB-like"/>
    <property type="match status" value="1"/>
</dbReference>
<sequence length="402" mass="43571">MTRLDQTERPLARLLDLTRLVSRAGRVLTGVDRVEREYAFALLDDAVPVWGLVHTALGYVLLDESGIRTILHAGDTGDWGTPDLLSQLSRRLDPKRQAGQSFARRHAVRRATTRGLGRMLRGHLPAGTACLNVGHSNLGSRSLAALRSIPQSRVIVMIHDTIPLDHPEMQRDGTVSGFAAKLQRVGQMADLILCPSEVSKSDILRHIGQPAPPVLAVPLGVRPTVPKQEELPAGLDLSTPYFVSLGTIEPRKNHALLLDIWDELGGAGPRLFICGSRGWNNEAVFARLDAKPAGVTELAGLSDGAVAALLAGSNGLLFPSVAEGFGLPLAEAAALGVPVICGDLAICREVLGQSAVYLPVTDRYLWKNTIEDAADNRHQRDTQRVFDPPTWDEHFKNVLMHC</sequence>
<protein>
    <submittedName>
        <fullName evidence="3">Glycosyl transferases group 1</fullName>
    </submittedName>
</protein>
<dbReference type="RefSeq" id="WP_093991190.1">
    <property type="nucleotide sequence ID" value="NZ_FXZK01000001.1"/>
</dbReference>
<evidence type="ECO:0000313" key="3">
    <source>
        <dbReference type="EMBL" id="SMY07104.1"/>
    </source>
</evidence>
<evidence type="ECO:0000259" key="2">
    <source>
        <dbReference type="Pfam" id="PF00534"/>
    </source>
</evidence>
<dbReference type="EMBL" id="FXZK01000001">
    <property type="protein sequence ID" value="SMY07104.1"/>
    <property type="molecule type" value="Genomic_DNA"/>
</dbReference>
<name>A0A238LCH3_9RHOB</name>
<dbReference type="Gene3D" id="3.40.50.2000">
    <property type="entry name" value="Glycogen Phosphorylase B"/>
    <property type="match status" value="1"/>
</dbReference>
<keyword evidence="1 3" id="KW-0808">Transferase</keyword>
<dbReference type="Pfam" id="PF00534">
    <property type="entry name" value="Glycos_transf_1"/>
    <property type="match status" value="1"/>
</dbReference>
<evidence type="ECO:0000313" key="4">
    <source>
        <dbReference type="Proteomes" id="UP000201613"/>
    </source>
</evidence>
<dbReference type="OrthoDB" id="9790710at2"/>
<gene>
    <name evidence="3" type="ORF">LOM8899_01236</name>
</gene>
<dbReference type="PANTHER" id="PTHR46401:SF2">
    <property type="entry name" value="GLYCOSYLTRANSFERASE WBBK-RELATED"/>
    <property type="match status" value="1"/>
</dbReference>
<dbReference type="InterPro" id="IPR001296">
    <property type="entry name" value="Glyco_trans_1"/>
</dbReference>
<dbReference type="SUPFAM" id="SSF53756">
    <property type="entry name" value="UDP-Glycosyltransferase/glycogen phosphorylase"/>
    <property type="match status" value="1"/>
</dbReference>